<protein>
    <recommendedName>
        <fullName evidence="2">Adhesin domain-containing protein</fullName>
    </recommendedName>
</protein>
<name>A0A0F9CQU6_9ZZZZ</name>
<organism evidence="1">
    <name type="scientific">marine sediment metagenome</name>
    <dbReference type="NCBI Taxonomy" id="412755"/>
    <lineage>
        <taxon>unclassified sequences</taxon>
        <taxon>metagenomes</taxon>
        <taxon>ecological metagenomes</taxon>
    </lineage>
</organism>
<dbReference type="EMBL" id="LAZR01045397">
    <property type="protein sequence ID" value="KKK98961.1"/>
    <property type="molecule type" value="Genomic_DNA"/>
</dbReference>
<dbReference type="AlphaFoldDB" id="A0A0F9CQU6"/>
<feature type="non-terminal residue" evidence="1">
    <location>
        <position position="1"/>
    </location>
</feature>
<evidence type="ECO:0008006" key="2">
    <source>
        <dbReference type="Google" id="ProtNLM"/>
    </source>
</evidence>
<reference evidence="1" key="1">
    <citation type="journal article" date="2015" name="Nature">
        <title>Complex archaea that bridge the gap between prokaryotes and eukaryotes.</title>
        <authorList>
            <person name="Spang A."/>
            <person name="Saw J.H."/>
            <person name="Jorgensen S.L."/>
            <person name="Zaremba-Niedzwiedzka K."/>
            <person name="Martijn J."/>
            <person name="Lind A.E."/>
            <person name="van Eijk R."/>
            <person name="Schleper C."/>
            <person name="Guy L."/>
            <person name="Ettema T.J."/>
        </authorList>
    </citation>
    <scope>NUCLEOTIDE SEQUENCE</scope>
</reference>
<evidence type="ECO:0000313" key="1">
    <source>
        <dbReference type="EMBL" id="KKK98961.1"/>
    </source>
</evidence>
<accession>A0A0F9CQU6</accession>
<comment type="caution">
    <text evidence="1">The sequence shown here is derived from an EMBL/GenBank/DDBJ whole genome shotgun (WGS) entry which is preliminary data.</text>
</comment>
<sequence length="211" mass="22536">STTSKKMNTASITTLASVLLTCSAFAQAEHKIEHTFDISGQQKLTIDVPVGSLELSTNKSNQVTVSIELKAKNNSFFSDDVALEEITLKHQQSSDKLSLSIAEDDVQQTWLVSMPEAMAIDLALGVGDIEVNKFANSAAIDVGVGAVRISSALADYQSITLDSGVGDTKISGMKNDAKHSRKIVSSTSKYRGDGQHTINIEVGVGDIKVRH</sequence>
<gene>
    <name evidence="1" type="ORF">LCGC14_2637530</name>
</gene>
<proteinExistence type="predicted"/>